<evidence type="ECO:0000313" key="9">
    <source>
        <dbReference type="Proteomes" id="UP000193467"/>
    </source>
</evidence>
<dbReference type="GO" id="GO:0046982">
    <property type="term" value="F:protein heterodimerization activity"/>
    <property type="evidence" value="ECO:0007669"/>
    <property type="project" value="InterPro"/>
</dbReference>
<proteinExistence type="inferred from homology"/>
<dbReference type="GO" id="GO:0003743">
    <property type="term" value="F:translation initiation factor activity"/>
    <property type="evidence" value="ECO:0007669"/>
    <property type="project" value="UniProtKB-KW"/>
</dbReference>
<keyword evidence="2" id="KW-0805">Transcription regulation</keyword>
<dbReference type="CDD" id="cd07978">
    <property type="entry name" value="HFD_TAF13"/>
    <property type="match status" value="1"/>
</dbReference>
<dbReference type="SUPFAM" id="SSF47113">
    <property type="entry name" value="Histone-fold"/>
    <property type="match status" value="1"/>
</dbReference>
<evidence type="ECO:0000256" key="5">
    <source>
        <dbReference type="ARBA" id="ARBA00038392"/>
    </source>
</evidence>
<evidence type="ECO:0000256" key="3">
    <source>
        <dbReference type="ARBA" id="ARBA00023163"/>
    </source>
</evidence>
<accession>A0A1Y2FZD8</accession>
<dbReference type="GO" id="GO:0005669">
    <property type="term" value="C:transcription factor TFIID complex"/>
    <property type="evidence" value="ECO:0007669"/>
    <property type="project" value="TreeGrafter"/>
</dbReference>
<keyword evidence="8" id="KW-0648">Protein biosynthesis</keyword>
<keyword evidence="8" id="KW-0396">Initiation factor</keyword>
<keyword evidence="3" id="KW-0804">Transcription</keyword>
<protein>
    <recommendedName>
        <fullName evidence="6">Transcription initiation factor TFIID subunit 13</fullName>
    </recommendedName>
</protein>
<evidence type="ECO:0000256" key="2">
    <source>
        <dbReference type="ARBA" id="ARBA00023015"/>
    </source>
</evidence>
<dbReference type="Gene3D" id="1.10.20.10">
    <property type="entry name" value="Histone, subunit A"/>
    <property type="match status" value="1"/>
</dbReference>
<evidence type="ECO:0000256" key="1">
    <source>
        <dbReference type="ARBA" id="ARBA00004123"/>
    </source>
</evidence>
<evidence type="ECO:0000256" key="6">
    <source>
        <dbReference type="ARBA" id="ARBA00040136"/>
    </source>
</evidence>
<dbReference type="InParanoid" id="A0A1Y2FZD8"/>
<name>A0A1Y2FZD8_9BASI</name>
<dbReference type="InterPro" id="IPR009072">
    <property type="entry name" value="Histone-fold"/>
</dbReference>
<dbReference type="PANTHER" id="PTHR11380">
    <property type="entry name" value="TRANSCRIPTION INITIATION FACTOR TFIID/SUPT3-RELATED"/>
    <property type="match status" value="1"/>
</dbReference>
<dbReference type="Pfam" id="PF02269">
    <property type="entry name" value="TFIID-18kDa"/>
    <property type="match status" value="1"/>
</dbReference>
<feature type="region of interest" description="Disordered" evidence="7">
    <location>
        <begin position="141"/>
        <end position="185"/>
    </location>
</feature>
<organism evidence="8 9">
    <name type="scientific">Leucosporidium creatinivorum</name>
    <dbReference type="NCBI Taxonomy" id="106004"/>
    <lineage>
        <taxon>Eukaryota</taxon>
        <taxon>Fungi</taxon>
        <taxon>Dikarya</taxon>
        <taxon>Basidiomycota</taxon>
        <taxon>Pucciniomycotina</taxon>
        <taxon>Microbotryomycetes</taxon>
        <taxon>Leucosporidiales</taxon>
        <taxon>Leucosporidium</taxon>
    </lineage>
</organism>
<feature type="compositionally biased region" description="Basic residues" evidence="7">
    <location>
        <begin position="174"/>
        <end position="185"/>
    </location>
</feature>
<dbReference type="Proteomes" id="UP000193467">
    <property type="component" value="Unassembled WGS sequence"/>
</dbReference>
<comment type="similarity">
    <text evidence="5">Belongs to the TAF13 family.</text>
</comment>
<dbReference type="OrthoDB" id="10266074at2759"/>
<feature type="compositionally biased region" description="Low complexity" evidence="7">
    <location>
        <begin position="147"/>
        <end position="164"/>
    </location>
</feature>
<dbReference type="STRING" id="106004.A0A1Y2FZD8"/>
<evidence type="ECO:0000313" key="8">
    <source>
        <dbReference type="EMBL" id="ORY89476.1"/>
    </source>
</evidence>
<dbReference type="GO" id="GO:0051123">
    <property type="term" value="P:RNA polymerase II preinitiation complex assembly"/>
    <property type="evidence" value="ECO:0007669"/>
    <property type="project" value="TreeGrafter"/>
</dbReference>
<dbReference type="EMBL" id="MCGR01000006">
    <property type="protein sequence ID" value="ORY89476.1"/>
    <property type="molecule type" value="Genomic_DNA"/>
</dbReference>
<dbReference type="AlphaFoldDB" id="A0A1Y2FZD8"/>
<comment type="subcellular location">
    <subcellularLocation>
        <location evidence="1">Nucleus</location>
    </subcellularLocation>
</comment>
<evidence type="ECO:0000256" key="7">
    <source>
        <dbReference type="SAM" id="MobiDB-lite"/>
    </source>
</evidence>
<dbReference type="InterPro" id="IPR003195">
    <property type="entry name" value="TFIID_TAF13"/>
</dbReference>
<comment type="caution">
    <text evidence="8">The sequence shown here is derived from an EMBL/GenBank/DDBJ whole genome shotgun (WGS) entry which is preliminary data.</text>
</comment>
<dbReference type="PANTHER" id="PTHR11380:SF5">
    <property type="entry name" value="TRANSCRIPTION INITIATION FACTOR TFIID SUBUNIT 13"/>
    <property type="match status" value="1"/>
</dbReference>
<keyword evidence="4" id="KW-0539">Nucleus</keyword>
<keyword evidence="9" id="KW-1185">Reference proteome</keyword>
<evidence type="ECO:0000256" key="4">
    <source>
        <dbReference type="ARBA" id="ARBA00023242"/>
    </source>
</evidence>
<sequence length="185" mass="19466">MSKDVAKDAKVHKARILKKGLFAKDLSAMMYGFGDESPAADTINVMEELVIEHISDVCAQAQRVSSTRGKIKVDDFKFALRKDPKKLARVDELLFMTEVIARARGKDDLIQVAEEEAAAEEAKKKADMSIGAALAAKEKEKAEKAAAEAASKKGGAGAASASAAGSGGAEGSKKKSKKGKEKAVA</sequence>
<gene>
    <name evidence="8" type="ORF">BCR35DRAFT_275977</name>
</gene>
<reference evidence="8 9" key="1">
    <citation type="submission" date="2016-07" db="EMBL/GenBank/DDBJ databases">
        <title>Pervasive Adenine N6-methylation of Active Genes in Fungi.</title>
        <authorList>
            <consortium name="DOE Joint Genome Institute"/>
            <person name="Mondo S.J."/>
            <person name="Dannebaum R.O."/>
            <person name="Kuo R.C."/>
            <person name="Labutti K."/>
            <person name="Haridas S."/>
            <person name="Kuo A."/>
            <person name="Salamov A."/>
            <person name="Ahrendt S.R."/>
            <person name="Lipzen A."/>
            <person name="Sullivan W."/>
            <person name="Andreopoulos W.B."/>
            <person name="Clum A."/>
            <person name="Lindquist E."/>
            <person name="Daum C."/>
            <person name="Ramamoorthy G.K."/>
            <person name="Gryganskyi A."/>
            <person name="Culley D."/>
            <person name="Magnuson J.K."/>
            <person name="James T.Y."/>
            <person name="O'Malley M.A."/>
            <person name="Stajich J.E."/>
            <person name="Spatafora J.W."/>
            <person name="Visel A."/>
            <person name="Grigoriev I.V."/>
        </authorList>
    </citation>
    <scope>NUCLEOTIDE SEQUENCE [LARGE SCALE GENOMIC DNA]</scope>
    <source>
        <strain evidence="8 9">62-1032</strain>
    </source>
</reference>